<proteinExistence type="predicted"/>
<evidence type="ECO:0000313" key="2">
    <source>
        <dbReference type="EMBL" id="MBD2317707.1"/>
    </source>
</evidence>
<name>A0ABR8CBQ4_9CYAN</name>
<dbReference type="Proteomes" id="UP000618445">
    <property type="component" value="Unassembled WGS sequence"/>
</dbReference>
<accession>A0ABR8CBQ4</accession>
<reference evidence="2 3" key="1">
    <citation type="journal article" date="2020" name="ISME J.">
        <title>Comparative genomics reveals insights into cyanobacterial evolution and habitat adaptation.</title>
        <authorList>
            <person name="Chen M.Y."/>
            <person name="Teng W.K."/>
            <person name="Zhao L."/>
            <person name="Hu C.X."/>
            <person name="Zhou Y.K."/>
            <person name="Han B.P."/>
            <person name="Song L.R."/>
            <person name="Shu W.S."/>
        </authorList>
    </citation>
    <scope>NUCLEOTIDE SEQUENCE [LARGE SCALE GENOMIC DNA]</scope>
    <source>
        <strain evidence="2 3">FACHB-1050</strain>
    </source>
</reference>
<feature type="chain" id="PRO_5047051254" evidence="1">
    <location>
        <begin position="38"/>
        <end position="180"/>
    </location>
</feature>
<keyword evidence="1" id="KW-0732">Signal</keyword>
<dbReference type="RefSeq" id="WP_190578530.1">
    <property type="nucleotide sequence ID" value="NZ_CAWPQU010000010.1"/>
</dbReference>
<dbReference type="EMBL" id="JACJQY010000018">
    <property type="protein sequence ID" value="MBD2317707.1"/>
    <property type="molecule type" value="Genomic_DNA"/>
</dbReference>
<evidence type="ECO:0000313" key="3">
    <source>
        <dbReference type="Proteomes" id="UP000618445"/>
    </source>
</evidence>
<feature type="signal peptide" evidence="1">
    <location>
        <begin position="1"/>
        <end position="37"/>
    </location>
</feature>
<comment type="caution">
    <text evidence="2">The sequence shown here is derived from an EMBL/GenBank/DDBJ whole genome shotgun (WGS) entry which is preliminary data.</text>
</comment>
<organism evidence="2 3">
    <name type="scientific">Phormidium tenue FACHB-1050</name>
    <dbReference type="NCBI Taxonomy" id="2692857"/>
    <lineage>
        <taxon>Bacteria</taxon>
        <taxon>Bacillati</taxon>
        <taxon>Cyanobacteriota</taxon>
        <taxon>Cyanophyceae</taxon>
        <taxon>Oscillatoriophycideae</taxon>
        <taxon>Oscillatoriales</taxon>
        <taxon>Oscillatoriaceae</taxon>
        <taxon>Phormidium</taxon>
    </lineage>
</organism>
<keyword evidence="3" id="KW-1185">Reference proteome</keyword>
<sequence>MKNFRVKAFSQIFRQVCLGVGALAIAQCSLFANPSFAAPNNIKLSVYPRDSGGTFPLCPTEVRLTQTPRPYAEGGYTTDGLASLSWFAREFRIEKSDEFSVTWVANLQVKYRNCKGTAGIAKYNDEPFEGHSYLRMRFVDDKVYLILDMTGMSDANGLTPVILNKGVKNGNPFWTWGGTD</sequence>
<gene>
    <name evidence="2" type="ORF">H6G05_12735</name>
</gene>
<evidence type="ECO:0000256" key="1">
    <source>
        <dbReference type="SAM" id="SignalP"/>
    </source>
</evidence>
<protein>
    <submittedName>
        <fullName evidence="2">Uncharacterized protein</fullName>
    </submittedName>
</protein>